<dbReference type="STRING" id="316067.Geob_0862"/>
<evidence type="ECO:0000313" key="4">
    <source>
        <dbReference type="Proteomes" id="UP000007721"/>
    </source>
</evidence>
<dbReference type="InterPro" id="IPR019251">
    <property type="entry name" value="DUF2231_TM"/>
</dbReference>
<feature type="domain" description="DUF2231" evidence="2">
    <location>
        <begin position="9"/>
        <end position="140"/>
    </location>
</feature>
<dbReference type="AlphaFoldDB" id="B9M1S8"/>
<organism evidence="3 4">
    <name type="scientific">Geotalea daltonii (strain DSM 22248 / JCM 15807 / FRC-32)</name>
    <name type="common">Geobacter daltonii</name>
    <dbReference type="NCBI Taxonomy" id="316067"/>
    <lineage>
        <taxon>Bacteria</taxon>
        <taxon>Pseudomonadati</taxon>
        <taxon>Thermodesulfobacteriota</taxon>
        <taxon>Desulfuromonadia</taxon>
        <taxon>Geobacterales</taxon>
        <taxon>Geobacteraceae</taxon>
        <taxon>Geotalea</taxon>
    </lineage>
</organism>
<dbReference type="RefSeq" id="WP_012645953.1">
    <property type="nucleotide sequence ID" value="NC_011979.1"/>
</dbReference>
<proteinExistence type="predicted"/>
<keyword evidence="4" id="KW-1185">Reference proteome</keyword>
<keyword evidence="1" id="KW-0472">Membrane</keyword>
<dbReference type="Pfam" id="PF09990">
    <property type="entry name" value="DUF2231"/>
    <property type="match status" value="1"/>
</dbReference>
<dbReference type="KEGG" id="geo:Geob_0862"/>
<dbReference type="Proteomes" id="UP000007721">
    <property type="component" value="Chromosome"/>
</dbReference>
<dbReference type="HOGENOM" id="CLU_107155_2_0_7"/>
<accession>B9M1S8</accession>
<feature type="transmembrane region" description="Helical" evidence="1">
    <location>
        <begin position="47"/>
        <end position="69"/>
    </location>
</feature>
<dbReference type="eggNOG" id="COG4244">
    <property type="taxonomic scope" value="Bacteria"/>
</dbReference>
<gene>
    <name evidence="3" type="ordered locus">Geob_0862</name>
</gene>
<feature type="transmembrane region" description="Helical" evidence="1">
    <location>
        <begin position="15"/>
        <end position="35"/>
    </location>
</feature>
<name>B9M1S8_GEODF</name>
<keyword evidence="1" id="KW-1133">Transmembrane helix</keyword>
<feature type="transmembrane region" description="Helical" evidence="1">
    <location>
        <begin position="81"/>
        <end position="99"/>
    </location>
</feature>
<evidence type="ECO:0000256" key="1">
    <source>
        <dbReference type="SAM" id="Phobius"/>
    </source>
</evidence>
<protein>
    <recommendedName>
        <fullName evidence="2">DUF2231 domain-containing protein</fullName>
    </recommendedName>
</protein>
<evidence type="ECO:0000259" key="2">
    <source>
        <dbReference type="Pfam" id="PF09990"/>
    </source>
</evidence>
<sequence>MIATANIAKHPLHPMLIPLAIGLWIFSLACDIIFFATGDVTWRTTSLYAIGGGVIGALIAALPGFVDLFTLHASPEKKLGIWHMAINLTIVIIYVIEFLWRRADPGNIGQFALSVMAVLLLAISGWLGGEMVYVYGTGVDPACRHKL</sequence>
<feature type="transmembrane region" description="Helical" evidence="1">
    <location>
        <begin position="111"/>
        <end position="129"/>
    </location>
</feature>
<reference evidence="3 4" key="1">
    <citation type="submission" date="2009-01" db="EMBL/GenBank/DDBJ databases">
        <title>Complete sequence of Geobacter sp. FRC-32.</title>
        <authorList>
            <consortium name="US DOE Joint Genome Institute"/>
            <person name="Lucas S."/>
            <person name="Copeland A."/>
            <person name="Lapidus A."/>
            <person name="Glavina del Rio T."/>
            <person name="Dalin E."/>
            <person name="Tice H."/>
            <person name="Bruce D."/>
            <person name="Goodwin L."/>
            <person name="Pitluck S."/>
            <person name="Saunders E."/>
            <person name="Brettin T."/>
            <person name="Detter J.C."/>
            <person name="Han C."/>
            <person name="Larimer F."/>
            <person name="Land M."/>
            <person name="Hauser L."/>
            <person name="Kyrpides N."/>
            <person name="Ovchinnikova G."/>
            <person name="Kostka J."/>
            <person name="Richardson P."/>
        </authorList>
    </citation>
    <scope>NUCLEOTIDE SEQUENCE [LARGE SCALE GENOMIC DNA]</scope>
    <source>
        <strain evidence="4">DSM 22248 / JCM 15807 / FRC-32</strain>
    </source>
</reference>
<keyword evidence="1" id="KW-0812">Transmembrane</keyword>
<evidence type="ECO:0000313" key="3">
    <source>
        <dbReference type="EMBL" id="ACM19224.1"/>
    </source>
</evidence>
<dbReference type="OrthoDB" id="2873672at2"/>
<dbReference type="EMBL" id="CP001390">
    <property type="protein sequence ID" value="ACM19224.1"/>
    <property type="molecule type" value="Genomic_DNA"/>
</dbReference>